<feature type="compositionally biased region" description="Basic and acidic residues" evidence="1">
    <location>
        <begin position="2156"/>
        <end position="2184"/>
    </location>
</feature>
<feature type="compositionally biased region" description="Basic and acidic residues" evidence="1">
    <location>
        <begin position="645"/>
        <end position="687"/>
    </location>
</feature>
<feature type="region of interest" description="Disordered" evidence="1">
    <location>
        <begin position="482"/>
        <end position="512"/>
    </location>
</feature>
<feature type="compositionally biased region" description="Polar residues" evidence="1">
    <location>
        <begin position="1394"/>
        <end position="1403"/>
    </location>
</feature>
<organism evidence="2 3">
    <name type="scientific">Besnoitia besnoiti</name>
    <name type="common">Apicomplexan protozoan</name>
    <dbReference type="NCBI Taxonomy" id="94643"/>
    <lineage>
        <taxon>Eukaryota</taxon>
        <taxon>Sar</taxon>
        <taxon>Alveolata</taxon>
        <taxon>Apicomplexa</taxon>
        <taxon>Conoidasida</taxon>
        <taxon>Coccidia</taxon>
        <taxon>Eucoccidiorida</taxon>
        <taxon>Eimeriorina</taxon>
        <taxon>Sarcocystidae</taxon>
        <taxon>Besnoitia</taxon>
    </lineage>
</organism>
<feature type="compositionally biased region" description="Pro residues" evidence="1">
    <location>
        <begin position="787"/>
        <end position="804"/>
    </location>
</feature>
<gene>
    <name evidence="2" type="ORF">BESB_074250</name>
</gene>
<feature type="compositionally biased region" description="Basic and acidic residues" evidence="1">
    <location>
        <begin position="148"/>
        <end position="158"/>
    </location>
</feature>
<feature type="compositionally biased region" description="Low complexity" evidence="1">
    <location>
        <begin position="1496"/>
        <end position="1521"/>
    </location>
</feature>
<feature type="compositionally biased region" description="Low complexity" evidence="1">
    <location>
        <begin position="1440"/>
        <end position="1454"/>
    </location>
</feature>
<feature type="compositionally biased region" description="Low complexity" evidence="1">
    <location>
        <begin position="542"/>
        <end position="551"/>
    </location>
</feature>
<feature type="compositionally biased region" description="Pro residues" evidence="1">
    <location>
        <begin position="485"/>
        <end position="494"/>
    </location>
</feature>
<feature type="compositionally biased region" description="Basic and acidic residues" evidence="1">
    <location>
        <begin position="196"/>
        <end position="214"/>
    </location>
</feature>
<comment type="caution">
    <text evidence="2">The sequence shown here is derived from an EMBL/GenBank/DDBJ whole genome shotgun (WGS) entry which is preliminary data.</text>
</comment>
<feature type="compositionally biased region" description="Low complexity" evidence="1">
    <location>
        <begin position="1917"/>
        <end position="1926"/>
    </location>
</feature>
<dbReference type="GeneID" id="40312351"/>
<feature type="region of interest" description="Disordered" evidence="1">
    <location>
        <begin position="40"/>
        <end position="69"/>
    </location>
</feature>
<dbReference type="OrthoDB" id="332968at2759"/>
<feature type="compositionally biased region" description="Low complexity" evidence="1">
    <location>
        <begin position="1877"/>
        <end position="1889"/>
    </location>
</feature>
<feature type="compositionally biased region" description="Basic and acidic residues" evidence="1">
    <location>
        <begin position="596"/>
        <end position="606"/>
    </location>
</feature>
<feature type="compositionally biased region" description="Basic and acidic residues" evidence="1">
    <location>
        <begin position="1087"/>
        <end position="1100"/>
    </location>
</feature>
<feature type="region of interest" description="Disordered" evidence="1">
    <location>
        <begin position="101"/>
        <end position="233"/>
    </location>
</feature>
<dbReference type="VEuPathDB" id="ToxoDB:BESB_074250"/>
<feature type="compositionally biased region" description="Basic and acidic residues" evidence="1">
    <location>
        <begin position="1134"/>
        <end position="1164"/>
    </location>
</feature>
<feature type="compositionally biased region" description="Basic and acidic residues" evidence="1">
    <location>
        <begin position="2094"/>
        <end position="2121"/>
    </location>
</feature>
<feature type="compositionally biased region" description="Low complexity" evidence="1">
    <location>
        <begin position="1820"/>
        <end position="1830"/>
    </location>
</feature>
<feature type="region of interest" description="Disordered" evidence="1">
    <location>
        <begin position="341"/>
        <end position="373"/>
    </location>
</feature>
<feature type="compositionally biased region" description="Basic and acidic residues" evidence="1">
    <location>
        <begin position="754"/>
        <end position="764"/>
    </location>
</feature>
<feature type="compositionally biased region" description="Low complexity" evidence="1">
    <location>
        <begin position="1072"/>
        <end position="1086"/>
    </location>
</feature>
<feature type="compositionally biased region" description="Basic and acidic residues" evidence="1">
    <location>
        <begin position="1581"/>
        <end position="1598"/>
    </location>
</feature>
<feature type="compositionally biased region" description="Low complexity" evidence="1">
    <location>
        <begin position="178"/>
        <end position="195"/>
    </location>
</feature>
<feature type="compositionally biased region" description="Low complexity" evidence="1">
    <location>
        <begin position="1353"/>
        <end position="1366"/>
    </location>
</feature>
<feature type="compositionally biased region" description="Basic and acidic residues" evidence="1">
    <location>
        <begin position="1057"/>
        <end position="1068"/>
    </location>
</feature>
<evidence type="ECO:0000313" key="2">
    <source>
        <dbReference type="EMBL" id="PFH34273.1"/>
    </source>
</evidence>
<feature type="compositionally biased region" description="Basic and acidic residues" evidence="1">
    <location>
        <begin position="2040"/>
        <end position="2052"/>
    </location>
</feature>
<feature type="compositionally biased region" description="Acidic residues" evidence="1">
    <location>
        <begin position="1927"/>
        <end position="1941"/>
    </location>
</feature>
<feature type="compositionally biased region" description="Polar residues" evidence="1">
    <location>
        <begin position="217"/>
        <end position="227"/>
    </location>
</feature>
<feature type="region of interest" description="Disordered" evidence="1">
    <location>
        <begin position="528"/>
        <end position="1462"/>
    </location>
</feature>
<feature type="compositionally biased region" description="Low complexity" evidence="1">
    <location>
        <begin position="1175"/>
        <end position="1188"/>
    </location>
</feature>
<feature type="compositionally biased region" description="Gly residues" evidence="1">
    <location>
        <begin position="1773"/>
        <end position="1799"/>
    </location>
</feature>
<dbReference type="RefSeq" id="XP_029218282.1">
    <property type="nucleotide sequence ID" value="XM_029365798.1"/>
</dbReference>
<feature type="compositionally biased region" description="Gly residues" evidence="1">
    <location>
        <begin position="1688"/>
        <end position="1705"/>
    </location>
</feature>
<protein>
    <submittedName>
        <fullName evidence="2">Uncharacterized protein</fullName>
    </submittedName>
</protein>
<feature type="compositionally biased region" description="Polar residues" evidence="1">
    <location>
        <begin position="2296"/>
        <end position="2323"/>
    </location>
</feature>
<dbReference type="KEGG" id="bbes:BESB_074250"/>
<feature type="compositionally biased region" description="Gly residues" evidence="1">
    <location>
        <begin position="2409"/>
        <end position="2419"/>
    </location>
</feature>
<feature type="compositionally biased region" description="Basic and acidic residues" evidence="1">
    <location>
        <begin position="1675"/>
        <end position="1687"/>
    </location>
</feature>
<feature type="region of interest" description="Disordered" evidence="1">
    <location>
        <begin position="2445"/>
        <end position="2471"/>
    </location>
</feature>
<sequence length="2804" mass="278815">MSGIGGGGSSSSGAGRGGSKSTGPRPVKIAAVSLVDLKEQANKAPTQSRGWGVIPQPAASSEASGVSSSLFPPVTALKQQFHSSSSSASSLSAALVNKGSGLARAGGTTSHALDKKRGVMEQTAGEGGKNEGGQQGDKDAGNASLANRDQEGNRDKAEGAGAQAGGEDKPATRGESPASTGSSNAAAAGASGSLEKSGEKEEKNQKAEGDKNKAEGGSSTDSTQQPTAAEEALRAGGTAISLSKLITATKKVGISVSVRGRAVNTAAGTVKPSGSAWKSGVSAAASSSGSSASAPFFAGAACAAGVASAPYAARVAGAVPTGAVDEEAFPDLMKSAEQVKLEAQKEKDRQKRAKEALRRAEKGDDNAGGSQPHARRLGLQELMELTTDPSSALSGGGDKSGDKDSAARPARPQRRWADEEPEEEEDFLQGGNGADAEKGLFCPFDGRRDFGGRTPISPLPHYVFPGMEGSIVAGYLSFISVGQRDPPPSPPPLDTYPVQPAGPPRQGAAGPVGVQNFRTNAFYNLPAAGNWPGAPGGPPPQAGGQMARPGPSLLREKNWRQPAAAAGPDTVAPGSLLPTNAFQGSVPPQPGRLHVLQRDAGDREGLQQRTLPPPYAVGQPQDPPRFGLGGAGPQRGIPFAVTEADIERQRELAKAKAEERKREEEEREREQKERANRKLQELDERLARSGKLPGGAEQDPSQRDTAAPSLQGPGAAVALPYGKMDRTRGASVQDRGGPRGHGAMQRPTSSMVSGDERENEDWRRPSPPADTPSGGKRSPRAANAGAPFPPALSLPRNPPPPPPLAAAGRGRHDSSQKSLLGAAGKNVHHLTHPHATGASGDPASPGPLLVANPNALIGGADVHGPRGHLGKKGAPVKGEPGAFGNDGVPFQQASLLGPQSQPPPPPGGVPPAPFGAPGAGRGPHGKGIAGGGPGPLAEDRDDMRFARGRQGGDIGPHGPVGPELVRGVNGEEPLPPLLSRERPRGAGAQYSAPPLHPQDGHREMEEGGTGFAAGRGAASQAAADAGREEGDEHDGVDGERRQAARPRYRFGALVNQHLEERQREEDAGRGGPQAAAEPEAIGGAAQLREKSARGAGERGRGAGQQPTAEKGRSRSAHKREGAAGPDAETWRQAPGEEREDFQQGRERGHGEAGAHRGRGPKRDMSGSSSQPVLLPGSSPAAAGSAAGPQKPLPRGMLPFPSPMRGGQQPNGSQPGRGMARASSPSAENSVEGGAPQSAGGGFTGRERAGRGPKQPSSPTSDNWRAEKPAAPGAYEETPRLGEGVVSGGRAQGAQQHFPHGAGSQASSVPSQAGAQAGPQQPPLIANVPLLGFPPSSAGPAGSGSGNEGKGFQPGMMPSASAGSSSANGEPGKLPGGGPQTAGGNCVKDLHKNATLWQLSSASFPTKKPGAANGTGGGADAASGAGLLRKPNSSNASVEDQPPASAAAGPSQLAPTGGTAGTSDLSFKALLSARPSPAVLVATHHAPKGADDGLHLAPAPASRVAESAEAALSVSAEPSAAAGSAKLPTAHGRGGAGSRAGEGGKGGLAPQQGGNSAPAAPATETAGHGAGSGRNQGAGRGSQRERDSAAKAEETERGSRGAGSYRKGGGNAGAGAQRSWAVVEKLGKSQMNKGDREEADELRGTSGADAAASRVGWGEGTGRGAALGANSARPQRAGDCRQEEEAGHAGEGGGAARGGRGGGAAPGGAKDPSAGRNSATSRGRGSGAGADGGRAHSPSGAAASSSTQPPPRGPEKERGSGGDASGDHQKGREQGQGGARGGRGGRGVRGGSTTTGGRGGSVHAEKGEQAPGASPLNSPQGEGASASSASTEESRHRGHAAGRPAPASSRQAGAAGGSERGDKEAGARGPGQRGGAAGQQQGAATKAGGSKASGGGPAAFGRERNAGGAGAAVWLPKGAAAKGQAAAQEDEQSEEVAADDEGFQLVKSKRREQQEKRKKAEQKQRGTDNKGAAAANAGGQTTQQGSGRQNARRDKGQHHGAAASSSWNAGAPTTTPRAQPTEEAPAGSTAAKSGAQDEASAVDRKSKGEKEGEGTVASGGGRGQRHEGGGRKPSASPRGDGRSGGGRGGSQAPKRHGEDSASHGRDKKEGRASGQGEGRKDFSGSGKGGTRGGEGTLTAATTVEIATNASEGPAALEEQRATRPRGEEEPRVAREAGDSAEKKEASAFGLLPLPAGTASSGASARRQSGGGARGGRGSSQHRRGNGESGQGKTEGEESRKDEGTNAREERGHEKSGRERRGSAMGKGGARRGAGGFDDSKRRQGSPAVLEGKAREQGAQSAATTTRDPWHSASQQGSAYPSQQGMDAAGNSVHAQPLLSEQGGGAHLPVAGGSPPGDRGRTGASPTSSVGPAYSLWSSNFNQPVTASSRVAPETIAAIWARDTGSAPTAVGGGAPRGGRMPGSPTGAPGEMAGLAPHHHMTPVGMPIPPHHQGGPADPFHQAGGPLGPSPLHFPPQLHRSMQPPGASRGASSGLVTAADGQLMGQGGSHRVPPSHVLHASQHLMHGSGAPAQVGGSLNPRAPGVPPSSMPGSPALFQPGCYGAPGGAAVPRPGAPRMPAQRNVAGSLAGAPGSLSKAEMLGPPLLPGTATPGLVTLPPGQGGPAGGAHGTGSSRMDLYDPRNPLAASSFAPVPQGSSHPHSAVVAGSHPSYVIPDASHLLPAFAHPQGPAFSSPLGHEGAAPGAPGGGRAGGPGGPPMWVAAGSPGAGQAGAFVASSPGPHHQQGRGGHPMGRGSDMLSPTHGFGAFMPAQGGGRNGNGAQQFGGMGAAGQRGAGAAGGGGEFYM</sequence>
<feature type="compositionally biased region" description="Gly residues" evidence="1">
    <location>
        <begin position="1531"/>
        <end position="1546"/>
    </location>
</feature>
<feature type="region of interest" description="Disordered" evidence="1">
    <location>
        <begin position="1917"/>
        <end position="2368"/>
    </location>
</feature>
<feature type="compositionally biased region" description="Polar residues" evidence="1">
    <location>
        <begin position="2006"/>
        <end position="2017"/>
    </location>
</feature>
<feature type="compositionally biased region" description="Basic and acidic residues" evidence="1">
    <location>
        <begin position="2232"/>
        <end position="2260"/>
    </location>
</feature>
<feature type="region of interest" description="Disordered" evidence="1">
    <location>
        <begin position="2688"/>
        <end position="2714"/>
    </location>
</feature>
<dbReference type="Proteomes" id="UP000224006">
    <property type="component" value="Unassembled WGS sequence"/>
</dbReference>
<feature type="compositionally biased region" description="Pro residues" evidence="1">
    <location>
        <begin position="900"/>
        <end position="914"/>
    </location>
</feature>
<feature type="compositionally biased region" description="Gly residues" evidence="1">
    <location>
        <begin position="1"/>
        <end position="20"/>
    </location>
</feature>
<feature type="compositionally biased region" description="Gly residues" evidence="1">
    <location>
        <begin position="2703"/>
        <end position="2712"/>
    </location>
</feature>
<feature type="compositionally biased region" description="Low complexity" evidence="1">
    <location>
        <begin position="1842"/>
        <end position="1852"/>
    </location>
</feature>
<name>A0A2A9MF26_BESBE</name>
<feature type="region of interest" description="Disordered" evidence="1">
    <location>
        <begin position="388"/>
        <end position="440"/>
    </location>
</feature>
<feature type="compositionally biased region" description="Gly residues" evidence="1">
    <location>
        <begin position="2263"/>
        <end position="2274"/>
    </location>
</feature>
<dbReference type="STRING" id="94643.A0A2A9MF26"/>
<reference evidence="2 3" key="1">
    <citation type="submission" date="2017-09" db="EMBL/GenBank/DDBJ databases">
        <title>Genome sequencing of Besnoitia besnoiti strain Bb-Ger1.</title>
        <authorList>
            <person name="Schares G."/>
            <person name="Venepally P."/>
            <person name="Lorenzi H.A."/>
        </authorList>
    </citation>
    <scope>NUCLEOTIDE SEQUENCE [LARGE SCALE GENOMIC DNA]</scope>
    <source>
        <strain evidence="2 3">Bb-Ger1</strain>
    </source>
</reference>
<feature type="compositionally biased region" description="Low complexity" evidence="1">
    <location>
        <begin position="2194"/>
        <end position="2206"/>
    </location>
</feature>
<accession>A0A2A9MF26</accession>
<feature type="compositionally biased region" description="Low complexity" evidence="1">
    <location>
        <begin position="1014"/>
        <end position="1024"/>
    </location>
</feature>
<proteinExistence type="predicted"/>
<feature type="compositionally biased region" description="Gly residues" evidence="1">
    <location>
        <begin position="1867"/>
        <end position="1876"/>
    </location>
</feature>
<feature type="compositionally biased region" description="Gly residues" evidence="1">
    <location>
        <begin position="2124"/>
        <end position="2134"/>
    </location>
</feature>
<dbReference type="EMBL" id="NWUJ01000007">
    <property type="protein sequence ID" value="PFH34273.1"/>
    <property type="molecule type" value="Genomic_DNA"/>
</dbReference>
<feature type="compositionally biased region" description="Gly residues" evidence="1">
    <location>
        <begin position="2207"/>
        <end position="2216"/>
    </location>
</feature>
<evidence type="ECO:0000313" key="3">
    <source>
        <dbReference type="Proteomes" id="UP000224006"/>
    </source>
</evidence>
<feature type="compositionally biased region" description="Basic and acidic residues" evidence="1">
    <location>
        <begin position="1752"/>
        <end position="1772"/>
    </location>
</feature>
<feature type="compositionally biased region" description="Gly residues" evidence="1">
    <location>
        <begin position="917"/>
        <end position="934"/>
    </location>
</feature>
<feature type="region of interest" description="Disordered" evidence="1">
    <location>
        <begin position="2403"/>
        <end position="2430"/>
    </location>
</feature>
<feature type="compositionally biased region" description="Basic and acidic residues" evidence="1">
    <location>
        <begin position="1025"/>
        <end position="1042"/>
    </location>
</feature>
<feature type="compositionally biased region" description="Low complexity" evidence="1">
    <location>
        <begin position="58"/>
        <end position="69"/>
    </location>
</feature>
<feature type="compositionally biased region" description="Low complexity" evidence="1">
    <location>
        <begin position="1734"/>
        <end position="1746"/>
    </location>
</feature>
<feature type="region of interest" description="Disordered" evidence="1">
    <location>
        <begin position="1"/>
        <end position="27"/>
    </location>
</feature>
<feature type="compositionally biased region" description="Basic and acidic residues" evidence="1">
    <location>
        <begin position="341"/>
        <end position="365"/>
    </location>
</feature>
<feature type="compositionally biased region" description="Low complexity" evidence="1">
    <location>
        <begin position="1713"/>
        <end position="1722"/>
    </location>
</feature>
<feature type="region of interest" description="Disordered" evidence="1">
    <location>
        <begin position="1481"/>
        <end position="1903"/>
    </location>
</feature>
<keyword evidence="3" id="KW-1185">Reference proteome</keyword>
<feature type="compositionally biased region" description="Gly residues" evidence="1">
    <location>
        <begin position="1567"/>
        <end position="1579"/>
    </location>
</feature>
<evidence type="ECO:0000256" key="1">
    <source>
        <dbReference type="SAM" id="MobiDB-lite"/>
    </source>
</evidence>
<feature type="compositionally biased region" description="Low complexity" evidence="1">
    <location>
        <begin position="1968"/>
        <end position="1988"/>
    </location>
</feature>
<feature type="compositionally biased region" description="Gly residues" evidence="1">
    <location>
        <begin position="125"/>
        <end position="135"/>
    </location>
</feature>